<evidence type="ECO:0000313" key="7">
    <source>
        <dbReference type="EMBL" id="MBP2416310.1"/>
    </source>
</evidence>
<sequence>MDGHAGHGPDPTTLLVLLVAVPAVVGYLVAVRGEAGRRSWPPGRTACWLAGVAAVVAGTTGPLAAAAHTDFRAHAVAHVLVGMLGPLLLVLGAPVTLALRALPVAGARRLSGVLRSRPLRLLTEPAVAVVLDLGGLWLLYRTPLLGWTHTAPAVHLAVHLHLVLAGYLLAAVLVGRDPLPHRRSHRHRAVALVVALAAHGILAKTLWAEPPAAVDAATAQAGAVVMYYAGDVVEVAMAVLLCRRWFAGPGARPRVRAAALPTG</sequence>
<evidence type="ECO:0000256" key="3">
    <source>
        <dbReference type="ARBA" id="ARBA00022692"/>
    </source>
</evidence>
<evidence type="ECO:0000256" key="1">
    <source>
        <dbReference type="ARBA" id="ARBA00004651"/>
    </source>
</evidence>
<feature type="transmembrane region" description="Helical" evidence="6">
    <location>
        <begin position="12"/>
        <end position="33"/>
    </location>
</feature>
<comment type="caution">
    <text evidence="7">The sequence shown here is derived from an EMBL/GenBank/DDBJ whole genome shotgun (WGS) entry which is preliminary data.</text>
</comment>
<reference evidence="7 8" key="1">
    <citation type="submission" date="2021-03" db="EMBL/GenBank/DDBJ databases">
        <title>Sequencing the genomes of 1000 actinobacteria strains.</title>
        <authorList>
            <person name="Klenk H.-P."/>
        </authorList>
    </citation>
    <scope>NUCLEOTIDE SEQUENCE [LARGE SCALE GENOMIC DNA]</scope>
    <source>
        <strain evidence="7 8">DSM 12936</strain>
    </source>
</reference>
<feature type="transmembrane region" description="Helical" evidence="6">
    <location>
        <begin position="119"/>
        <end position="140"/>
    </location>
</feature>
<keyword evidence="2" id="KW-1003">Cell membrane</keyword>
<evidence type="ECO:0000313" key="8">
    <source>
        <dbReference type="Proteomes" id="UP000758168"/>
    </source>
</evidence>
<dbReference type="Pfam" id="PF09678">
    <property type="entry name" value="Caa3_CtaG"/>
    <property type="match status" value="1"/>
</dbReference>
<feature type="transmembrane region" description="Helical" evidence="6">
    <location>
        <begin position="187"/>
        <end position="207"/>
    </location>
</feature>
<keyword evidence="4 6" id="KW-1133">Transmembrane helix</keyword>
<dbReference type="Proteomes" id="UP000758168">
    <property type="component" value="Unassembled WGS sequence"/>
</dbReference>
<organism evidence="7 8">
    <name type="scientific">Microlunatus capsulatus</name>
    <dbReference type="NCBI Taxonomy" id="99117"/>
    <lineage>
        <taxon>Bacteria</taxon>
        <taxon>Bacillati</taxon>
        <taxon>Actinomycetota</taxon>
        <taxon>Actinomycetes</taxon>
        <taxon>Propionibacteriales</taxon>
        <taxon>Propionibacteriaceae</taxon>
        <taxon>Microlunatus</taxon>
    </lineage>
</organism>
<evidence type="ECO:0000256" key="2">
    <source>
        <dbReference type="ARBA" id="ARBA00022475"/>
    </source>
</evidence>
<evidence type="ECO:0000256" key="4">
    <source>
        <dbReference type="ARBA" id="ARBA00022989"/>
    </source>
</evidence>
<feature type="transmembrane region" description="Helical" evidence="6">
    <location>
        <begin position="45"/>
        <end position="69"/>
    </location>
</feature>
<keyword evidence="8" id="KW-1185">Reference proteome</keyword>
<gene>
    <name evidence="7" type="ORF">JOF54_001232</name>
</gene>
<feature type="transmembrane region" description="Helical" evidence="6">
    <location>
        <begin position="227"/>
        <end position="246"/>
    </location>
</feature>
<name>A0ABS4Z6A5_9ACTN</name>
<dbReference type="InterPro" id="IPR019108">
    <property type="entry name" value="Caa3_assmbl_CtaG-rel"/>
</dbReference>
<accession>A0ABS4Z6A5</accession>
<comment type="subcellular location">
    <subcellularLocation>
        <location evidence="1">Cell membrane</location>
        <topology evidence="1">Multi-pass membrane protein</topology>
    </subcellularLocation>
</comment>
<evidence type="ECO:0000256" key="5">
    <source>
        <dbReference type="ARBA" id="ARBA00023136"/>
    </source>
</evidence>
<dbReference type="RefSeq" id="WP_210053927.1">
    <property type="nucleotide sequence ID" value="NZ_BAAAMH010000012.1"/>
</dbReference>
<proteinExistence type="predicted"/>
<dbReference type="EMBL" id="JAGIOB010000001">
    <property type="protein sequence ID" value="MBP2416310.1"/>
    <property type="molecule type" value="Genomic_DNA"/>
</dbReference>
<keyword evidence="5 6" id="KW-0472">Membrane</keyword>
<keyword evidence="3 6" id="KW-0812">Transmembrane</keyword>
<feature type="transmembrane region" description="Helical" evidence="6">
    <location>
        <begin position="75"/>
        <end position="99"/>
    </location>
</feature>
<protein>
    <submittedName>
        <fullName evidence="7">Membrane protein</fullName>
    </submittedName>
</protein>
<feature type="transmembrane region" description="Helical" evidence="6">
    <location>
        <begin position="152"/>
        <end position="175"/>
    </location>
</feature>
<evidence type="ECO:0000256" key="6">
    <source>
        <dbReference type="SAM" id="Phobius"/>
    </source>
</evidence>